<keyword evidence="7" id="KW-1185">Reference proteome</keyword>
<proteinExistence type="predicted"/>
<dbReference type="InterPro" id="IPR032808">
    <property type="entry name" value="DoxX"/>
</dbReference>
<keyword evidence="2" id="KW-0812">Transmembrane</keyword>
<comment type="subcellular location">
    <subcellularLocation>
        <location evidence="1">Membrane</location>
        <topology evidence="1">Multi-pass membrane protein</topology>
    </subcellularLocation>
</comment>
<evidence type="ECO:0000313" key="7">
    <source>
        <dbReference type="Proteomes" id="UP000178953"/>
    </source>
</evidence>
<dbReference type="Pfam" id="PF07681">
    <property type="entry name" value="DoxX"/>
    <property type="match status" value="1"/>
</dbReference>
<comment type="caution">
    <text evidence="6">The sequence shown here is derived from an EMBL/GenBank/DDBJ whole genome shotgun (WGS) entry which is preliminary data.</text>
</comment>
<dbReference type="EMBL" id="MCHX01000003">
    <property type="protein sequence ID" value="OFJ55410.1"/>
    <property type="molecule type" value="Genomic_DNA"/>
</dbReference>
<keyword evidence="4" id="KW-0472">Membrane</keyword>
<feature type="region of interest" description="Disordered" evidence="5">
    <location>
        <begin position="348"/>
        <end position="370"/>
    </location>
</feature>
<feature type="compositionally biased region" description="Basic and acidic residues" evidence="5">
    <location>
        <begin position="348"/>
        <end position="364"/>
    </location>
</feature>
<feature type="region of interest" description="Disordered" evidence="5">
    <location>
        <begin position="25"/>
        <end position="45"/>
    </location>
</feature>
<feature type="region of interest" description="Disordered" evidence="5">
    <location>
        <begin position="275"/>
        <end position="313"/>
    </location>
</feature>
<organism evidence="6 7">
    <name type="scientific">Mycolicibacterium grossiae</name>
    <dbReference type="NCBI Taxonomy" id="1552759"/>
    <lineage>
        <taxon>Bacteria</taxon>
        <taxon>Bacillati</taxon>
        <taxon>Actinomycetota</taxon>
        <taxon>Actinomycetes</taxon>
        <taxon>Mycobacteriales</taxon>
        <taxon>Mycobacteriaceae</taxon>
        <taxon>Mycolicibacterium</taxon>
    </lineage>
</organism>
<evidence type="ECO:0000256" key="2">
    <source>
        <dbReference type="ARBA" id="ARBA00022692"/>
    </source>
</evidence>
<keyword evidence="3" id="KW-1133">Transmembrane helix</keyword>
<dbReference type="AlphaFoldDB" id="A0A1E8QBE2"/>
<evidence type="ECO:0000256" key="4">
    <source>
        <dbReference type="ARBA" id="ARBA00023136"/>
    </source>
</evidence>
<protein>
    <submittedName>
        <fullName evidence="6">DoxX family protein</fullName>
    </submittedName>
</protein>
<accession>A0A1E8QBE2</accession>
<dbReference type="GO" id="GO:0016020">
    <property type="term" value="C:membrane"/>
    <property type="evidence" value="ECO:0007669"/>
    <property type="project" value="UniProtKB-SubCell"/>
</dbReference>
<dbReference type="OrthoDB" id="329282at2"/>
<dbReference type="RefSeq" id="WP_070351400.1">
    <property type="nucleotide sequence ID" value="NZ_CP043474.1"/>
</dbReference>
<evidence type="ECO:0000256" key="5">
    <source>
        <dbReference type="SAM" id="MobiDB-lite"/>
    </source>
</evidence>
<evidence type="ECO:0000256" key="3">
    <source>
        <dbReference type="ARBA" id="ARBA00022989"/>
    </source>
</evidence>
<sequence>MLIRRVARPMLATTFIARGVDSLRSPKPAADAARPTLDGLSKLPDPVGPNVPTDAETVAKVTAGVQIGAGLLLATGKLPRLASAALAFSVVPGSLGAHAFWNETDPERKANERRAFLADVSLIGGLIIAAVDTEGKPSLGWRGRRAARKVSDSVAGVLPSSSSGALIDSDLVDRVGQNLQSGLHVGAERGRELAQVASKRGAEFAEVASKRGAELAEVAQKRGAVLAEVARDRGAELAEVARDRGAEFADVASKRGSEWADVASKRGSEFADVASKRGDKLAKKAQKRSEKLAAEAQKRSDKLAKKAQKRGPELVSVARSRGLDLADRAIDRGYEFADLASDRGAELAETARKQAKQARKDAKKQARRLS</sequence>
<evidence type="ECO:0000313" key="6">
    <source>
        <dbReference type="EMBL" id="OFJ55410.1"/>
    </source>
</evidence>
<name>A0A1E8QBE2_9MYCO</name>
<dbReference type="Proteomes" id="UP000178953">
    <property type="component" value="Unassembled WGS sequence"/>
</dbReference>
<evidence type="ECO:0000256" key="1">
    <source>
        <dbReference type="ARBA" id="ARBA00004141"/>
    </source>
</evidence>
<gene>
    <name evidence="6" type="ORF">BEL07_01775</name>
</gene>
<feature type="compositionally biased region" description="Basic and acidic residues" evidence="5">
    <location>
        <begin position="275"/>
        <end position="304"/>
    </location>
</feature>
<reference evidence="6 7" key="1">
    <citation type="submission" date="2016-09" db="EMBL/GenBank/DDBJ databases">
        <title>genome sequence of Mycobacterium sp. 739 SCH.</title>
        <authorList>
            <person name="Greninger A.L."/>
            <person name="Qin X."/>
            <person name="Jerome K."/>
            <person name="Vora S."/>
            <person name="Quinn K."/>
        </authorList>
    </citation>
    <scope>NUCLEOTIDE SEQUENCE [LARGE SCALE GENOMIC DNA]</scope>
    <source>
        <strain evidence="6 7">SCH</strain>
    </source>
</reference>